<evidence type="ECO:0000313" key="8">
    <source>
        <dbReference type="EMBL" id="KAG1801417.1"/>
    </source>
</evidence>
<dbReference type="GO" id="GO:0005737">
    <property type="term" value="C:cytoplasm"/>
    <property type="evidence" value="ECO:0007669"/>
    <property type="project" value="TreeGrafter"/>
</dbReference>
<dbReference type="PANTHER" id="PTHR10159:SF519">
    <property type="entry name" value="DUAL SPECIFICITY PROTEIN PHOSPHATASE MPK3"/>
    <property type="match status" value="1"/>
</dbReference>
<dbReference type="EMBL" id="JABBWE010000007">
    <property type="protein sequence ID" value="KAG1801417.1"/>
    <property type="molecule type" value="Genomic_DNA"/>
</dbReference>
<dbReference type="GO" id="GO:0008330">
    <property type="term" value="F:protein tyrosine/threonine phosphatase activity"/>
    <property type="evidence" value="ECO:0007669"/>
    <property type="project" value="TreeGrafter"/>
</dbReference>
<dbReference type="PROSITE" id="PS00383">
    <property type="entry name" value="TYR_PHOSPHATASE_1"/>
    <property type="match status" value="1"/>
</dbReference>
<accession>A0A9P7DRJ9</accession>
<evidence type="ECO:0000259" key="7">
    <source>
        <dbReference type="PROSITE" id="PS50056"/>
    </source>
</evidence>
<feature type="domain" description="Tyrosine-protein phosphatase" evidence="6">
    <location>
        <begin position="152"/>
        <end position="346"/>
    </location>
</feature>
<name>A0A9P7DRJ9_9AGAM</name>
<dbReference type="InterPro" id="IPR029021">
    <property type="entry name" value="Prot-tyrosine_phosphatase-like"/>
</dbReference>
<keyword evidence="3" id="KW-0378">Hydrolase</keyword>
<evidence type="ECO:0000256" key="5">
    <source>
        <dbReference type="SAM" id="MobiDB-lite"/>
    </source>
</evidence>
<feature type="region of interest" description="Disordered" evidence="5">
    <location>
        <begin position="1"/>
        <end position="74"/>
    </location>
</feature>
<dbReference type="PROSITE" id="PS50054">
    <property type="entry name" value="TYR_PHOSPHATASE_DUAL"/>
    <property type="match status" value="1"/>
</dbReference>
<dbReference type="GO" id="GO:0017017">
    <property type="term" value="F:MAP kinase tyrosine/serine/threonine phosphatase activity"/>
    <property type="evidence" value="ECO:0007669"/>
    <property type="project" value="TreeGrafter"/>
</dbReference>
<evidence type="ECO:0000313" key="9">
    <source>
        <dbReference type="Proteomes" id="UP000719766"/>
    </source>
</evidence>
<dbReference type="GeneID" id="64602679"/>
<dbReference type="Gene3D" id="3.90.190.10">
    <property type="entry name" value="Protein tyrosine phosphatase superfamily"/>
    <property type="match status" value="1"/>
</dbReference>
<dbReference type="SUPFAM" id="SSF52799">
    <property type="entry name" value="(Phosphotyrosine protein) phosphatases II"/>
    <property type="match status" value="1"/>
</dbReference>
<keyword evidence="9" id="KW-1185">Reference proteome</keyword>
<sequence>MQSTENQYLPQLVQASSMATRKRCPPTALRIDTPAEHSPLIVLATDEATSPSAPSSSASDSASSPQLLAHKKPRSLRNMKKLSINLPSAQSSSNSLVSPLSDSLSAIDTHQDLYQAIRPRRPSVLSLPNTGIATVLHRTDEDGSPTAPYVNGPIQILPGIWLGSEDNARDWPGLLERRIKAILNVAKEVTSPFDSSAAQPLRPFASTPNLSSKASKATQSTTSTYYPAHISSGRPGMHYLKLPWSHGQADLVQEGFPTAMTFVDAALNRHEGVLIHCQCGISRSATLVIALVMRAAAMCLPNVPPEVWQLKGMQAAYSFVKEKSKHVGPNMSLIYQLLEYEKALKGGGPSPAESDKSSFISDEEKEWGRRRNAYGNDETDDRDDAIQQEAKDLDRAMEERIIARKPSVSSVASSSGVGMGPAWRSRYGRKRTGSVASIHTTGSVLSEDLVEADEEQELLGIGGGFDEATEPRRSPCLSLSSESPGTSEHSTQPSSCKASLHRPPLRSKSFDPVPSAPATKLTFNIHQPPGTAVQSTFNFPAGKGKRRPPPLGILPTVPPSPITPIAVQDSQETPRTRRRTPARKPAPPPLKLRGNASQFAFPPKTTPPRQLIAATPSQTLFVFPPSPTHLTTALRTPSTMTVTSNVQNTAYPFPSQHTPRVSTSRSHGRMRSFIGVGTSVAPTTAYSRVDARGWVGFE</sequence>
<dbReference type="GO" id="GO:0043409">
    <property type="term" value="P:negative regulation of MAPK cascade"/>
    <property type="evidence" value="ECO:0007669"/>
    <property type="project" value="TreeGrafter"/>
</dbReference>
<dbReference type="InterPro" id="IPR016130">
    <property type="entry name" value="Tyr_Pase_AS"/>
</dbReference>
<dbReference type="Proteomes" id="UP000719766">
    <property type="component" value="Unassembled WGS sequence"/>
</dbReference>
<feature type="region of interest" description="Disordered" evidence="5">
    <location>
        <begin position="461"/>
        <end position="516"/>
    </location>
</feature>
<comment type="similarity">
    <text evidence="1">Belongs to the protein-tyrosine phosphatase family. Non-receptor class dual specificity subfamily.</text>
</comment>
<evidence type="ECO:0000256" key="4">
    <source>
        <dbReference type="ARBA" id="ARBA00022912"/>
    </source>
</evidence>
<evidence type="ECO:0000256" key="2">
    <source>
        <dbReference type="ARBA" id="ARBA00013064"/>
    </source>
</evidence>
<feature type="compositionally biased region" description="Low complexity" evidence="5">
    <location>
        <begin position="50"/>
        <end position="65"/>
    </location>
</feature>
<dbReference type="AlphaFoldDB" id="A0A9P7DRJ9"/>
<dbReference type="PROSITE" id="PS50056">
    <property type="entry name" value="TYR_PHOSPHATASE_2"/>
    <property type="match status" value="1"/>
</dbReference>
<dbReference type="OrthoDB" id="2017893at2759"/>
<proteinExistence type="inferred from homology"/>
<feature type="compositionally biased region" description="Pro residues" evidence="5">
    <location>
        <begin position="549"/>
        <end position="562"/>
    </location>
</feature>
<dbReference type="GO" id="GO:0033550">
    <property type="term" value="F:MAP kinase tyrosine phosphatase activity"/>
    <property type="evidence" value="ECO:0007669"/>
    <property type="project" value="TreeGrafter"/>
</dbReference>
<evidence type="ECO:0000259" key="6">
    <source>
        <dbReference type="PROSITE" id="PS50054"/>
    </source>
</evidence>
<feature type="region of interest" description="Disordered" evidence="5">
    <location>
        <begin position="346"/>
        <end position="384"/>
    </location>
</feature>
<dbReference type="SMART" id="SM00195">
    <property type="entry name" value="DSPc"/>
    <property type="match status" value="1"/>
</dbReference>
<dbReference type="InterPro" id="IPR000387">
    <property type="entry name" value="Tyr_Pase_dom"/>
</dbReference>
<keyword evidence="4" id="KW-0904">Protein phosphatase</keyword>
<feature type="compositionally biased region" description="Polar residues" evidence="5">
    <location>
        <begin position="477"/>
        <end position="497"/>
    </location>
</feature>
<feature type="compositionally biased region" description="Polar residues" evidence="5">
    <location>
        <begin position="1"/>
        <end position="19"/>
    </location>
</feature>
<reference evidence="8" key="1">
    <citation type="journal article" date="2020" name="New Phytol.">
        <title>Comparative genomics reveals dynamic genome evolution in host specialist ectomycorrhizal fungi.</title>
        <authorList>
            <person name="Lofgren L.A."/>
            <person name="Nguyen N.H."/>
            <person name="Vilgalys R."/>
            <person name="Ruytinx J."/>
            <person name="Liao H.L."/>
            <person name="Branco S."/>
            <person name="Kuo A."/>
            <person name="LaButti K."/>
            <person name="Lipzen A."/>
            <person name="Andreopoulos W."/>
            <person name="Pangilinan J."/>
            <person name="Riley R."/>
            <person name="Hundley H."/>
            <person name="Na H."/>
            <person name="Barry K."/>
            <person name="Grigoriev I.V."/>
            <person name="Stajich J.E."/>
            <person name="Kennedy P.G."/>
        </authorList>
    </citation>
    <scope>NUCLEOTIDE SEQUENCE</scope>
    <source>
        <strain evidence="8">S12</strain>
    </source>
</reference>
<evidence type="ECO:0000256" key="1">
    <source>
        <dbReference type="ARBA" id="ARBA00008601"/>
    </source>
</evidence>
<feature type="region of interest" description="Disordered" evidence="5">
    <location>
        <begin position="541"/>
        <end position="609"/>
    </location>
</feature>
<dbReference type="PANTHER" id="PTHR10159">
    <property type="entry name" value="DUAL SPECIFICITY PROTEIN PHOSPHATASE"/>
    <property type="match status" value="1"/>
</dbReference>
<dbReference type="InterPro" id="IPR020422">
    <property type="entry name" value="TYR_PHOSPHATASE_DUAL_dom"/>
</dbReference>
<organism evidence="8 9">
    <name type="scientific">Suillus plorans</name>
    <dbReference type="NCBI Taxonomy" id="116603"/>
    <lineage>
        <taxon>Eukaryota</taxon>
        <taxon>Fungi</taxon>
        <taxon>Dikarya</taxon>
        <taxon>Basidiomycota</taxon>
        <taxon>Agaricomycotina</taxon>
        <taxon>Agaricomycetes</taxon>
        <taxon>Agaricomycetidae</taxon>
        <taxon>Boletales</taxon>
        <taxon>Suillineae</taxon>
        <taxon>Suillaceae</taxon>
        <taxon>Suillus</taxon>
    </lineage>
</organism>
<dbReference type="Pfam" id="PF00782">
    <property type="entry name" value="DSPc"/>
    <property type="match status" value="1"/>
</dbReference>
<comment type="caution">
    <text evidence="8">The sequence shown here is derived from an EMBL/GenBank/DDBJ whole genome shotgun (WGS) entry which is preliminary data.</text>
</comment>
<evidence type="ECO:0000256" key="3">
    <source>
        <dbReference type="ARBA" id="ARBA00022801"/>
    </source>
</evidence>
<dbReference type="RefSeq" id="XP_041164883.1">
    <property type="nucleotide sequence ID" value="XM_041308915.1"/>
</dbReference>
<dbReference type="InterPro" id="IPR000340">
    <property type="entry name" value="Dual-sp_phosphatase_cat-dom"/>
</dbReference>
<protein>
    <recommendedName>
        <fullName evidence="2">protein-tyrosine-phosphatase</fullName>
        <ecNumber evidence="2">3.1.3.48</ecNumber>
    </recommendedName>
</protein>
<feature type="domain" description="Tyrosine specific protein phosphatases" evidence="7">
    <location>
        <begin position="254"/>
        <end position="293"/>
    </location>
</feature>
<dbReference type="EC" id="3.1.3.48" evidence="2"/>
<gene>
    <name evidence="8" type="ORF">HD556DRAFT_1497905</name>
</gene>